<dbReference type="CDD" id="cd00009">
    <property type="entry name" value="AAA"/>
    <property type="match status" value="1"/>
</dbReference>
<dbReference type="InterPro" id="IPR004482">
    <property type="entry name" value="Mg_chelat-rel"/>
</dbReference>
<dbReference type="SUPFAM" id="SSF52540">
    <property type="entry name" value="P-loop containing nucleoside triphosphate hydrolases"/>
    <property type="match status" value="1"/>
</dbReference>
<dbReference type="InterPro" id="IPR014721">
    <property type="entry name" value="Ribsml_uS5_D2-typ_fold_subgr"/>
</dbReference>
<dbReference type="GO" id="GO:0008233">
    <property type="term" value="F:peptidase activity"/>
    <property type="evidence" value="ECO:0007669"/>
    <property type="project" value="UniProtKB-KW"/>
</dbReference>
<dbReference type="Gene3D" id="3.40.50.300">
    <property type="entry name" value="P-loop containing nucleotide triphosphate hydrolases"/>
    <property type="match status" value="1"/>
</dbReference>
<dbReference type="NCBIfam" id="NF007365">
    <property type="entry name" value="PRK09862.1"/>
    <property type="match status" value="1"/>
</dbReference>
<dbReference type="EMBL" id="MUYA01000001">
    <property type="protein sequence ID" value="OOS00842.1"/>
    <property type="molecule type" value="Genomic_DNA"/>
</dbReference>
<evidence type="ECO:0000259" key="2">
    <source>
        <dbReference type="SMART" id="SM00382"/>
    </source>
</evidence>
<reference evidence="3 4" key="1">
    <citation type="submission" date="2017-02" db="EMBL/GenBank/DDBJ databases">
        <title>Draft genome sequence of Haemophilus paracuniculus CCUG 43573 type strain.</title>
        <authorList>
            <person name="Engstrom-Jakobsson H."/>
            <person name="Salva-Serra F."/>
            <person name="Thorell K."/>
            <person name="Gonzales-Siles L."/>
            <person name="Karlsson R."/>
            <person name="Boulund F."/>
            <person name="Engstrand L."/>
            <person name="Kristiansson E."/>
            <person name="Moore E."/>
        </authorList>
    </citation>
    <scope>NUCLEOTIDE SEQUENCE [LARGE SCALE GENOMIC DNA]</scope>
    <source>
        <strain evidence="3 4">CCUG 43573</strain>
    </source>
</reference>
<evidence type="ECO:0000313" key="4">
    <source>
        <dbReference type="Proteomes" id="UP000190867"/>
    </source>
</evidence>
<dbReference type="AlphaFoldDB" id="A0A1T0AVE4"/>
<dbReference type="InterPro" id="IPR027417">
    <property type="entry name" value="P-loop_NTPase"/>
</dbReference>
<dbReference type="InterPro" id="IPR025158">
    <property type="entry name" value="Mg_chelat-rel_C"/>
</dbReference>
<dbReference type="InterPro" id="IPR000523">
    <property type="entry name" value="Mg_chelatse_chII-like_cat_dom"/>
</dbReference>
<dbReference type="RefSeq" id="WP_078235798.1">
    <property type="nucleotide sequence ID" value="NZ_MUYA01000001.1"/>
</dbReference>
<dbReference type="SMART" id="SM00382">
    <property type="entry name" value="AAA"/>
    <property type="match status" value="1"/>
</dbReference>
<dbReference type="InterPro" id="IPR045006">
    <property type="entry name" value="CHLI-like"/>
</dbReference>
<dbReference type="SUPFAM" id="SSF54211">
    <property type="entry name" value="Ribosomal protein S5 domain 2-like"/>
    <property type="match status" value="1"/>
</dbReference>
<dbReference type="Pfam" id="PF13541">
    <property type="entry name" value="ChlI"/>
    <property type="match status" value="1"/>
</dbReference>
<dbReference type="Proteomes" id="UP000190867">
    <property type="component" value="Unassembled WGS sequence"/>
</dbReference>
<evidence type="ECO:0000256" key="1">
    <source>
        <dbReference type="ARBA" id="ARBA00006354"/>
    </source>
</evidence>
<dbReference type="PANTHER" id="PTHR32039:SF7">
    <property type="entry name" value="COMPETENCE PROTEIN COMM"/>
    <property type="match status" value="1"/>
</dbReference>
<dbReference type="Pfam" id="PF01078">
    <property type="entry name" value="Mg_chelatase"/>
    <property type="match status" value="1"/>
</dbReference>
<comment type="caution">
    <text evidence="3">The sequence shown here is derived from an EMBL/GenBank/DDBJ whole genome shotgun (WGS) entry which is preliminary data.</text>
</comment>
<organism evidence="3 4">
    <name type="scientific">Haemophilus paracuniculus</name>
    <dbReference type="NCBI Taxonomy" id="734"/>
    <lineage>
        <taxon>Bacteria</taxon>
        <taxon>Pseudomonadati</taxon>
        <taxon>Pseudomonadota</taxon>
        <taxon>Gammaproteobacteria</taxon>
        <taxon>Pasteurellales</taxon>
        <taxon>Pasteurellaceae</taxon>
        <taxon>Haemophilus</taxon>
    </lineage>
</organism>
<keyword evidence="3" id="KW-0645">Protease</keyword>
<dbReference type="InterPro" id="IPR003593">
    <property type="entry name" value="AAA+_ATPase"/>
</dbReference>
<evidence type="ECO:0000313" key="3">
    <source>
        <dbReference type="EMBL" id="OOS00842.1"/>
    </source>
</evidence>
<feature type="domain" description="AAA+ ATPase" evidence="2">
    <location>
        <begin position="212"/>
        <end position="392"/>
    </location>
</feature>
<sequence>MSLAVVFSRASIGVQAPLVTIEVHLSNGSPGLTLVGLPEKTVKEAQDRVRSALINANFIFPARRITINLAPADLPKEGGRFDLPIAIGILAASGQIDSDLLKRFEFVGELALTGFLRGVHGVIPAIISAQHAKRQMIIASQNRNEASLVSNCETFCASSLLQVVNFLNKREQLPIAQQLPKNEEILPLASRDMTDIIGQQHAKRALLIAASGQHNLLFLGPPGTGKTMLASRLPDLLPEMSDEEAIETASITSLVQNELNFHNWKKRPFRSPHHSASMVALVGGGTIPKPGEISLAHNGVLFLDELPEFERKVLDALRQPLEAGEIVISRANAKVYFPARFQLIAAMNPSPTGHYQGSHNRTSPQQIMRYLNRLSGPFLDRFDLSIEVPLLPKGALQQRQAQQGESSDQLRQRVIKAREIQLNRAGKINAHLSSKEIERDCALSPQNALFLENALTQLGLSVRAYHRILKVARTIADLAEQKQIEQPHLAEALGYRAMDRLLQRLQGQAP</sequence>
<dbReference type="STRING" id="734.B0187_00675"/>
<proteinExistence type="inferred from homology"/>
<dbReference type="OrthoDB" id="9813147at2"/>
<protein>
    <submittedName>
        <fullName evidence="3">ATP-dependent protease</fullName>
    </submittedName>
</protein>
<dbReference type="Gene3D" id="3.30.230.10">
    <property type="match status" value="1"/>
</dbReference>
<dbReference type="Pfam" id="PF13335">
    <property type="entry name" value="Mg_chelatase_C"/>
    <property type="match status" value="1"/>
</dbReference>
<name>A0A1T0AVE4_9PAST</name>
<dbReference type="GO" id="GO:0005524">
    <property type="term" value="F:ATP binding"/>
    <property type="evidence" value="ECO:0007669"/>
    <property type="project" value="InterPro"/>
</dbReference>
<dbReference type="InterPro" id="IPR020568">
    <property type="entry name" value="Ribosomal_Su5_D2-typ_SF"/>
</dbReference>
<keyword evidence="4" id="KW-1185">Reference proteome</keyword>
<gene>
    <name evidence="3" type="ORF">B0187_00675</name>
</gene>
<accession>A0A1T0AVE4</accession>
<dbReference type="PANTHER" id="PTHR32039">
    <property type="entry name" value="MAGNESIUM-CHELATASE SUBUNIT CHLI"/>
    <property type="match status" value="1"/>
</dbReference>
<keyword evidence="3" id="KW-0378">Hydrolase</keyword>
<dbReference type="GO" id="GO:0006508">
    <property type="term" value="P:proteolysis"/>
    <property type="evidence" value="ECO:0007669"/>
    <property type="project" value="UniProtKB-KW"/>
</dbReference>
<comment type="similarity">
    <text evidence="1">Belongs to the Mg-chelatase subunits D/I family. ComM subfamily.</text>
</comment>
<dbReference type="NCBIfam" id="TIGR00368">
    <property type="entry name" value="YifB family Mg chelatase-like AAA ATPase"/>
    <property type="match status" value="1"/>
</dbReference>